<dbReference type="EMBL" id="ML119127">
    <property type="protein sequence ID" value="RPB12736.1"/>
    <property type="molecule type" value="Genomic_DNA"/>
</dbReference>
<reference evidence="2 3" key="1">
    <citation type="journal article" date="2018" name="Nat. Ecol. Evol.">
        <title>Pezizomycetes genomes reveal the molecular basis of ectomycorrhizal truffle lifestyle.</title>
        <authorList>
            <person name="Murat C."/>
            <person name="Payen T."/>
            <person name="Noel B."/>
            <person name="Kuo A."/>
            <person name="Morin E."/>
            <person name="Chen J."/>
            <person name="Kohler A."/>
            <person name="Krizsan K."/>
            <person name="Balestrini R."/>
            <person name="Da Silva C."/>
            <person name="Montanini B."/>
            <person name="Hainaut M."/>
            <person name="Levati E."/>
            <person name="Barry K.W."/>
            <person name="Belfiori B."/>
            <person name="Cichocki N."/>
            <person name="Clum A."/>
            <person name="Dockter R.B."/>
            <person name="Fauchery L."/>
            <person name="Guy J."/>
            <person name="Iotti M."/>
            <person name="Le Tacon F."/>
            <person name="Lindquist E.A."/>
            <person name="Lipzen A."/>
            <person name="Malagnac F."/>
            <person name="Mello A."/>
            <person name="Molinier V."/>
            <person name="Miyauchi S."/>
            <person name="Poulain J."/>
            <person name="Riccioni C."/>
            <person name="Rubini A."/>
            <person name="Sitrit Y."/>
            <person name="Splivallo R."/>
            <person name="Traeger S."/>
            <person name="Wang M."/>
            <person name="Zifcakova L."/>
            <person name="Wipf D."/>
            <person name="Zambonelli A."/>
            <person name="Paolocci F."/>
            <person name="Nowrousian M."/>
            <person name="Ottonello S."/>
            <person name="Baldrian P."/>
            <person name="Spatafora J.W."/>
            <person name="Henrissat B."/>
            <person name="Nagy L.G."/>
            <person name="Aury J.M."/>
            <person name="Wincker P."/>
            <person name="Grigoriev I.V."/>
            <person name="Bonfante P."/>
            <person name="Martin F.M."/>
        </authorList>
    </citation>
    <scope>NUCLEOTIDE SEQUENCE [LARGE SCALE GENOMIC DNA]</scope>
    <source>
        <strain evidence="2 3">CCBAS932</strain>
    </source>
</reference>
<dbReference type="Proteomes" id="UP000277580">
    <property type="component" value="Unassembled WGS sequence"/>
</dbReference>
<keyword evidence="1" id="KW-0472">Membrane</keyword>
<dbReference type="InParanoid" id="A0A3N4KQJ4"/>
<keyword evidence="1" id="KW-1133">Transmembrane helix</keyword>
<accession>A0A3N4KQJ4</accession>
<keyword evidence="3" id="KW-1185">Reference proteome</keyword>
<proteinExistence type="predicted"/>
<evidence type="ECO:0000313" key="2">
    <source>
        <dbReference type="EMBL" id="RPB12736.1"/>
    </source>
</evidence>
<organism evidence="2 3">
    <name type="scientific">Morchella conica CCBAS932</name>
    <dbReference type="NCBI Taxonomy" id="1392247"/>
    <lineage>
        <taxon>Eukaryota</taxon>
        <taxon>Fungi</taxon>
        <taxon>Dikarya</taxon>
        <taxon>Ascomycota</taxon>
        <taxon>Pezizomycotina</taxon>
        <taxon>Pezizomycetes</taxon>
        <taxon>Pezizales</taxon>
        <taxon>Morchellaceae</taxon>
        <taxon>Morchella</taxon>
    </lineage>
</organism>
<protein>
    <submittedName>
        <fullName evidence="2">Uncharacterized protein</fullName>
    </submittedName>
</protein>
<evidence type="ECO:0000256" key="1">
    <source>
        <dbReference type="SAM" id="Phobius"/>
    </source>
</evidence>
<name>A0A3N4KQJ4_9PEZI</name>
<evidence type="ECO:0000313" key="3">
    <source>
        <dbReference type="Proteomes" id="UP000277580"/>
    </source>
</evidence>
<sequence length="121" mass="13582">MSVQLIIFNNHERTQIRSLLVHVPGETVYINLMFLDDALTSRLTTYSHSRGEGGSCLMAVRDLRPVKELGFGRQGQITANRTIRQDSLSVGLFLPLLRVASIIILMQLFGTLIRARDRASN</sequence>
<gene>
    <name evidence="2" type="ORF">P167DRAFT_153238</name>
</gene>
<dbReference type="AlphaFoldDB" id="A0A3N4KQJ4"/>
<keyword evidence="1" id="KW-0812">Transmembrane</keyword>
<feature type="transmembrane region" description="Helical" evidence="1">
    <location>
        <begin position="92"/>
        <end position="113"/>
    </location>
</feature>